<evidence type="ECO:0000256" key="6">
    <source>
        <dbReference type="ARBA" id="ARBA00022989"/>
    </source>
</evidence>
<accession>A0ABN2YS08</accession>
<dbReference type="PANTHER" id="PTHR33908:SF3">
    <property type="entry name" value="UNDECAPRENYL PHOSPHATE-ALPHA-4-AMINO-4-DEOXY-L-ARABINOSE ARABINOSYL TRANSFERASE"/>
    <property type="match status" value="1"/>
</dbReference>
<feature type="transmembrane region" description="Helical" evidence="8">
    <location>
        <begin position="87"/>
        <end position="106"/>
    </location>
</feature>
<gene>
    <name evidence="10" type="ORF">GCM10009760_03060</name>
</gene>
<keyword evidence="11" id="KW-1185">Reference proteome</keyword>
<dbReference type="InterPro" id="IPR038731">
    <property type="entry name" value="RgtA/B/C-like"/>
</dbReference>
<sequence>MTTQSGWQRVRALVARGFWLWPALLTLALGLYGSSRAGLWRDELATWSAIDRSTPQLFDLLKHVDASSGAYYVFEHYWAQVFGHSLLMLRLPSALAMTGAAVFVALTGRRLFGPRTGLVSALIFAVIPATSRYAQEARSYALVVCAVSLATWLLLRALERPVPLRWLPYAGAVAVAGYLHMVSLVFLAGHALIVVLRRRAHGSLRTIAGFALAAAAGLLPLLPLVLMARRQSGRQLDWLTKPTMQYVVDWFWRGLFDSTAVSLGILALALLPVAWPKRRRPAFEIGMLAALPIGVLWLISQGSTAYFLDRYLLFTLPAWALAAGAGLTALRPRALTALGLVVLVILGLPDQRQLRRPYSREIWDAKAAAAVIAQGYRPGDGLVPVRADMAYLQVGTAIDYYLPSGIRPKQVFALGTAADAQDLLPQDCTDEAACLGGTARLWVATFGTPADPLAGLNPAEQKLLGAYTKVRVTPVHGMVVTLLERRS</sequence>
<reference evidence="10 11" key="1">
    <citation type="journal article" date="2019" name="Int. J. Syst. Evol. Microbiol.">
        <title>The Global Catalogue of Microorganisms (GCM) 10K type strain sequencing project: providing services to taxonomists for standard genome sequencing and annotation.</title>
        <authorList>
            <consortium name="The Broad Institute Genomics Platform"/>
            <consortium name="The Broad Institute Genome Sequencing Center for Infectious Disease"/>
            <person name="Wu L."/>
            <person name="Ma J."/>
        </authorList>
    </citation>
    <scope>NUCLEOTIDE SEQUENCE [LARGE SCALE GENOMIC DNA]</scope>
    <source>
        <strain evidence="10 11">JCM 14560</strain>
    </source>
</reference>
<dbReference type="Proteomes" id="UP001422759">
    <property type="component" value="Unassembled WGS sequence"/>
</dbReference>
<keyword evidence="4" id="KW-0808">Transferase</keyword>
<dbReference type="PANTHER" id="PTHR33908">
    <property type="entry name" value="MANNOSYLTRANSFERASE YKCB-RELATED"/>
    <property type="match status" value="1"/>
</dbReference>
<feature type="transmembrane region" description="Helical" evidence="8">
    <location>
        <begin position="250"/>
        <end position="275"/>
    </location>
</feature>
<comment type="caution">
    <text evidence="10">The sequence shown here is derived from an EMBL/GenBank/DDBJ whole genome shotgun (WGS) entry which is preliminary data.</text>
</comment>
<keyword evidence="3" id="KW-0328">Glycosyltransferase</keyword>
<feature type="transmembrane region" description="Helical" evidence="8">
    <location>
        <begin position="207"/>
        <end position="229"/>
    </location>
</feature>
<dbReference type="InterPro" id="IPR050297">
    <property type="entry name" value="LipidA_mod_glycosyltrf_83"/>
</dbReference>
<evidence type="ECO:0000256" key="1">
    <source>
        <dbReference type="ARBA" id="ARBA00004651"/>
    </source>
</evidence>
<feature type="domain" description="Glycosyltransferase RgtA/B/C/D-like" evidence="9">
    <location>
        <begin position="79"/>
        <end position="224"/>
    </location>
</feature>
<comment type="subcellular location">
    <subcellularLocation>
        <location evidence="1">Cell membrane</location>
        <topology evidence="1">Multi-pass membrane protein</topology>
    </subcellularLocation>
</comment>
<feature type="transmembrane region" description="Helical" evidence="8">
    <location>
        <begin position="334"/>
        <end position="350"/>
    </location>
</feature>
<evidence type="ECO:0000256" key="3">
    <source>
        <dbReference type="ARBA" id="ARBA00022676"/>
    </source>
</evidence>
<feature type="transmembrane region" description="Helical" evidence="8">
    <location>
        <begin position="12"/>
        <end position="32"/>
    </location>
</feature>
<evidence type="ECO:0000313" key="11">
    <source>
        <dbReference type="Proteomes" id="UP001422759"/>
    </source>
</evidence>
<feature type="transmembrane region" description="Helical" evidence="8">
    <location>
        <begin position="281"/>
        <end position="299"/>
    </location>
</feature>
<evidence type="ECO:0000256" key="2">
    <source>
        <dbReference type="ARBA" id="ARBA00022475"/>
    </source>
</evidence>
<protein>
    <recommendedName>
        <fullName evidence="9">Glycosyltransferase RgtA/B/C/D-like domain-containing protein</fullName>
    </recommendedName>
</protein>
<keyword evidence="6 8" id="KW-1133">Transmembrane helix</keyword>
<evidence type="ECO:0000259" key="9">
    <source>
        <dbReference type="Pfam" id="PF13231"/>
    </source>
</evidence>
<evidence type="ECO:0000313" key="10">
    <source>
        <dbReference type="EMBL" id="GAA2130490.1"/>
    </source>
</evidence>
<keyword evidence="5 8" id="KW-0812">Transmembrane</keyword>
<name>A0ABN2YS08_9ACTN</name>
<keyword evidence="7 8" id="KW-0472">Membrane</keyword>
<feature type="transmembrane region" description="Helical" evidence="8">
    <location>
        <begin position="170"/>
        <end position="195"/>
    </location>
</feature>
<evidence type="ECO:0000256" key="7">
    <source>
        <dbReference type="ARBA" id="ARBA00023136"/>
    </source>
</evidence>
<keyword evidence="2" id="KW-1003">Cell membrane</keyword>
<feature type="transmembrane region" description="Helical" evidence="8">
    <location>
        <begin position="140"/>
        <end position="158"/>
    </location>
</feature>
<evidence type="ECO:0000256" key="4">
    <source>
        <dbReference type="ARBA" id="ARBA00022679"/>
    </source>
</evidence>
<dbReference type="RefSeq" id="WP_344459822.1">
    <property type="nucleotide sequence ID" value="NZ_BAAANT010000001.1"/>
</dbReference>
<evidence type="ECO:0000256" key="5">
    <source>
        <dbReference type="ARBA" id="ARBA00022692"/>
    </source>
</evidence>
<organism evidence="10 11">
    <name type="scientific">Kitasatospora kazusensis</name>
    <dbReference type="NCBI Taxonomy" id="407974"/>
    <lineage>
        <taxon>Bacteria</taxon>
        <taxon>Bacillati</taxon>
        <taxon>Actinomycetota</taxon>
        <taxon>Actinomycetes</taxon>
        <taxon>Kitasatosporales</taxon>
        <taxon>Streptomycetaceae</taxon>
        <taxon>Kitasatospora</taxon>
    </lineage>
</organism>
<evidence type="ECO:0000256" key="8">
    <source>
        <dbReference type="SAM" id="Phobius"/>
    </source>
</evidence>
<dbReference type="EMBL" id="BAAANT010000001">
    <property type="protein sequence ID" value="GAA2130490.1"/>
    <property type="molecule type" value="Genomic_DNA"/>
</dbReference>
<dbReference type="Pfam" id="PF13231">
    <property type="entry name" value="PMT_2"/>
    <property type="match status" value="1"/>
</dbReference>
<proteinExistence type="predicted"/>